<organism evidence="5 6">
    <name type="scientific">Abeliophyllum distichum</name>
    <dbReference type="NCBI Taxonomy" id="126358"/>
    <lineage>
        <taxon>Eukaryota</taxon>
        <taxon>Viridiplantae</taxon>
        <taxon>Streptophyta</taxon>
        <taxon>Embryophyta</taxon>
        <taxon>Tracheophyta</taxon>
        <taxon>Spermatophyta</taxon>
        <taxon>Magnoliopsida</taxon>
        <taxon>eudicotyledons</taxon>
        <taxon>Gunneridae</taxon>
        <taxon>Pentapetalae</taxon>
        <taxon>asterids</taxon>
        <taxon>lamiids</taxon>
        <taxon>Lamiales</taxon>
        <taxon>Oleaceae</taxon>
        <taxon>Forsythieae</taxon>
        <taxon>Abeliophyllum</taxon>
    </lineage>
</organism>
<reference evidence="6" key="1">
    <citation type="submission" date="2024-07" db="EMBL/GenBank/DDBJ databases">
        <title>Two chromosome-level genome assemblies of Korean endemic species Abeliophyllum distichum and Forsythia ovata (Oleaceae).</title>
        <authorList>
            <person name="Jang H."/>
        </authorList>
    </citation>
    <scope>NUCLEOTIDE SEQUENCE [LARGE SCALE GENOMIC DNA]</scope>
</reference>
<keyword evidence="3" id="KW-0378">Hydrolase</keyword>
<keyword evidence="2 5" id="KW-0645">Protease</keyword>
<evidence type="ECO:0000313" key="6">
    <source>
        <dbReference type="Proteomes" id="UP001604336"/>
    </source>
</evidence>
<protein>
    <submittedName>
        <fullName evidence="5">Ulp1 protease family</fullName>
    </submittedName>
</protein>
<gene>
    <name evidence="5" type="ORF">Adt_22654</name>
</gene>
<dbReference type="Proteomes" id="UP001604336">
    <property type="component" value="Unassembled WGS sequence"/>
</dbReference>
<comment type="similarity">
    <text evidence="1">Belongs to the peptidase C48 family.</text>
</comment>
<evidence type="ECO:0000256" key="1">
    <source>
        <dbReference type="ARBA" id="ARBA00005234"/>
    </source>
</evidence>
<dbReference type="InterPro" id="IPR003653">
    <property type="entry name" value="Peptidase_C48_C"/>
</dbReference>
<evidence type="ECO:0000259" key="4">
    <source>
        <dbReference type="Pfam" id="PF02902"/>
    </source>
</evidence>
<dbReference type="Pfam" id="PF02902">
    <property type="entry name" value="Peptidase_C48"/>
    <property type="match status" value="1"/>
</dbReference>
<sequence>MRLKLNTSNRIRATCTDCYFDFKVKSINGKYRTDSNSINKLMPLLVYPNGHNSRFNTSWREVDHVFIPVFMDKKSHWILVDLDMSNLHLDVYNSLFKTVRDAAILEAVEPLRLVIPHIICQSKVLNHEIPDAPLSIRLCKDIPHQTNG</sequence>
<name>A0ABD1S8N2_9LAMI</name>
<proteinExistence type="inferred from homology"/>
<evidence type="ECO:0000256" key="2">
    <source>
        <dbReference type="ARBA" id="ARBA00022670"/>
    </source>
</evidence>
<keyword evidence="6" id="KW-1185">Reference proteome</keyword>
<comment type="caution">
    <text evidence="5">The sequence shown here is derived from an EMBL/GenBank/DDBJ whole genome shotgun (WGS) entry which is preliminary data.</text>
</comment>
<dbReference type="AlphaFoldDB" id="A0ABD1S8N2"/>
<accession>A0ABD1S8N2</accession>
<dbReference type="SUPFAM" id="SSF54001">
    <property type="entry name" value="Cysteine proteinases"/>
    <property type="match status" value="1"/>
</dbReference>
<dbReference type="GO" id="GO:0008233">
    <property type="term" value="F:peptidase activity"/>
    <property type="evidence" value="ECO:0007669"/>
    <property type="project" value="UniProtKB-KW"/>
</dbReference>
<dbReference type="EMBL" id="JBFOLK010000007">
    <property type="protein sequence ID" value="KAL2497104.1"/>
    <property type="molecule type" value="Genomic_DNA"/>
</dbReference>
<evidence type="ECO:0000313" key="5">
    <source>
        <dbReference type="EMBL" id="KAL2497104.1"/>
    </source>
</evidence>
<dbReference type="InterPro" id="IPR038765">
    <property type="entry name" value="Papain-like_cys_pep_sf"/>
</dbReference>
<dbReference type="GO" id="GO:0006508">
    <property type="term" value="P:proteolysis"/>
    <property type="evidence" value="ECO:0007669"/>
    <property type="project" value="UniProtKB-KW"/>
</dbReference>
<dbReference type="Gene3D" id="3.40.395.10">
    <property type="entry name" value="Adenoviral Proteinase, Chain A"/>
    <property type="match status" value="1"/>
</dbReference>
<evidence type="ECO:0000256" key="3">
    <source>
        <dbReference type="ARBA" id="ARBA00022801"/>
    </source>
</evidence>
<feature type="domain" description="Ubiquitin-like protease family profile" evidence="4">
    <location>
        <begin position="58"/>
        <end position="147"/>
    </location>
</feature>